<keyword evidence="3" id="KW-0378">Hydrolase</keyword>
<dbReference type="Pfam" id="PF01844">
    <property type="entry name" value="HNH"/>
    <property type="match status" value="1"/>
</dbReference>
<proteinExistence type="predicted"/>
<dbReference type="SMART" id="SM00507">
    <property type="entry name" value="HNHc"/>
    <property type="match status" value="1"/>
</dbReference>
<feature type="compositionally biased region" description="Basic residues" evidence="1">
    <location>
        <begin position="10"/>
        <end position="22"/>
    </location>
</feature>
<keyword evidence="4" id="KW-1185">Reference proteome</keyword>
<reference evidence="3 4" key="1">
    <citation type="submission" date="2023-03" db="EMBL/GenBank/DDBJ databases">
        <title>Bacillus Genome Sequencing.</title>
        <authorList>
            <person name="Dunlap C."/>
        </authorList>
    </citation>
    <scope>NUCLEOTIDE SEQUENCE [LARGE SCALE GENOMIC DNA]</scope>
    <source>
        <strain evidence="3 4">NRS-1717</strain>
    </source>
</reference>
<protein>
    <submittedName>
        <fullName evidence="3">HNH endonuclease signature motif containing protein</fullName>
    </submittedName>
</protein>
<accession>A0ABU6NRM3</accession>
<feature type="region of interest" description="Disordered" evidence="1">
    <location>
        <begin position="1"/>
        <end position="24"/>
    </location>
</feature>
<name>A0ABU6NRM3_9BACI</name>
<keyword evidence="3" id="KW-0540">Nuclease</keyword>
<organism evidence="3 4">
    <name type="scientific">Metabacillus fastidiosus</name>
    <dbReference type="NCBI Taxonomy" id="1458"/>
    <lineage>
        <taxon>Bacteria</taxon>
        <taxon>Bacillati</taxon>
        <taxon>Bacillota</taxon>
        <taxon>Bacilli</taxon>
        <taxon>Bacillales</taxon>
        <taxon>Bacillaceae</taxon>
        <taxon>Metabacillus</taxon>
    </lineage>
</organism>
<dbReference type="CDD" id="cd00085">
    <property type="entry name" value="HNHc"/>
    <property type="match status" value="1"/>
</dbReference>
<evidence type="ECO:0000313" key="4">
    <source>
        <dbReference type="Proteomes" id="UP001342826"/>
    </source>
</evidence>
<dbReference type="Gene3D" id="1.10.30.50">
    <property type="match status" value="1"/>
</dbReference>
<dbReference type="InterPro" id="IPR002711">
    <property type="entry name" value="HNH"/>
</dbReference>
<evidence type="ECO:0000259" key="2">
    <source>
        <dbReference type="SMART" id="SM00507"/>
    </source>
</evidence>
<dbReference type="EMBL" id="JARTFS010000001">
    <property type="protein sequence ID" value="MED4399810.1"/>
    <property type="molecule type" value="Genomic_DNA"/>
</dbReference>
<sequence>MSAFGFHPVAKPKHNRRVKKRGQRSEFTGKVRKQILEHFGGLCGNCGRTGEHIHHVKGRGSGTGRNVFTNGILLCNGCHTQIHEDSELMKYWQEVYEKRYGKLYFMDEHDILTGNYDEEDIKKWMDRNG</sequence>
<feature type="domain" description="HNH nuclease" evidence="2">
    <location>
        <begin position="30"/>
        <end position="80"/>
    </location>
</feature>
<dbReference type="RefSeq" id="WP_328014531.1">
    <property type="nucleotide sequence ID" value="NZ_JARTFS010000001.1"/>
</dbReference>
<dbReference type="Proteomes" id="UP001342826">
    <property type="component" value="Unassembled WGS sequence"/>
</dbReference>
<evidence type="ECO:0000313" key="3">
    <source>
        <dbReference type="EMBL" id="MED4399810.1"/>
    </source>
</evidence>
<keyword evidence="3" id="KW-0255">Endonuclease</keyword>
<dbReference type="GO" id="GO:0004519">
    <property type="term" value="F:endonuclease activity"/>
    <property type="evidence" value="ECO:0007669"/>
    <property type="project" value="UniProtKB-KW"/>
</dbReference>
<evidence type="ECO:0000256" key="1">
    <source>
        <dbReference type="SAM" id="MobiDB-lite"/>
    </source>
</evidence>
<dbReference type="InterPro" id="IPR003615">
    <property type="entry name" value="HNH_nuc"/>
</dbReference>
<gene>
    <name evidence="3" type="ORF">P9271_00355</name>
</gene>
<comment type="caution">
    <text evidence="3">The sequence shown here is derived from an EMBL/GenBank/DDBJ whole genome shotgun (WGS) entry which is preliminary data.</text>
</comment>